<dbReference type="GO" id="GO:0070059">
    <property type="term" value="P:intrinsic apoptotic signaling pathway in response to endoplasmic reticulum stress"/>
    <property type="evidence" value="ECO:0007669"/>
    <property type="project" value="TreeGrafter"/>
</dbReference>
<dbReference type="GO" id="GO:0005524">
    <property type="term" value="F:ATP binding"/>
    <property type="evidence" value="ECO:0007669"/>
    <property type="project" value="UniProtKB-KW"/>
</dbReference>
<dbReference type="OrthoDB" id="63989at2759"/>
<dbReference type="GO" id="GO:0004521">
    <property type="term" value="F:RNA endonuclease activity"/>
    <property type="evidence" value="ECO:0007669"/>
    <property type="project" value="InterPro"/>
</dbReference>
<dbReference type="EMBL" id="JANBQB010000485">
    <property type="protein sequence ID" value="KAJ1975859.1"/>
    <property type="molecule type" value="Genomic_DNA"/>
</dbReference>
<keyword evidence="2" id="KW-0547">Nucleotide-binding</keyword>
<dbReference type="Pfam" id="PF06479">
    <property type="entry name" value="Ribonuc_2-5A"/>
    <property type="match status" value="1"/>
</dbReference>
<keyword evidence="1" id="KW-0732">Signal</keyword>
<dbReference type="PROSITE" id="PS50011">
    <property type="entry name" value="PROTEIN_KINASE_DOM"/>
    <property type="match status" value="1"/>
</dbReference>
<comment type="caution">
    <text evidence="6">The sequence shown here is derived from an EMBL/GenBank/DDBJ whole genome shotgun (WGS) entry which is preliminary data.</text>
</comment>
<evidence type="ECO:0000259" key="5">
    <source>
        <dbReference type="PROSITE" id="PS51392"/>
    </source>
</evidence>
<keyword evidence="7" id="KW-1185">Reference proteome</keyword>
<feature type="domain" description="Protein kinase" evidence="4">
    <location>
        <begin position="1"/>
        <end position="75"/>
    </location>
</feature>
<dbReference type="Gene3D" id="1.10.510.10">
    <property type="entry name" value="Transferase(Phosphotransferase) domain 1"/>
    <property type="match status" value="1"/>
</dbReference>
<protein>
    <submittedName>
        <fullName evidence="6">Bifunctional endoribonuclease/protein kinase ire1</fullName>
        <ecNumber evidence="6">2.7.11.1</ecNumber>
    </submittedName>
</protein>
<evidence type="ECO:0000259" key="4">
    <source>
        <dbReference type="PROSITE" id="PS50011"/>
    </source>
</evidence>
<dbReference type="Gene3D" id="1.20.1440.180">
    <property type="entry name" value="KEN domain"/>
    <property type="match status" value="1"/>
</dbReference>
<keyword evidence="6" id="KW-0808">Transferase</keyword>
<dbReference type="SUPFAM" id="SSF56112">
    <property type="entry name" value="Protein kinase-like (PK-like)"/>
    <property type="match status" value="1"/>
</dbReference>
<feature type="domain" description="KEN" evidence="5">
    <location>
        <begin position="78"/>
        <end position="213"/>
    </location>
</feature>
<name>A0A9W8B338_9FUNG</name>
<dbReference type="GO" id="GO:1990604">
    <property type="term" value="C:IRE1-TRAF2-ASK1 complex"/>
    <property type="evidence" value="ECO:0007669"/>
    <property type="project" value="TreeGrafter"/>
</dbReference>
<dbReference type="GO" id="GO:0004674">
    <property type="term" value="F:protein serine/threonine kinase activity"/>
    <property type="evidence" value="ECO:0007669"/>
    <property type="project" value="UniProtKB-EC"/>
</dbReference>
<keyword evidence="3" id="KW-0067">ATP-binding</keyword>
<dbReference type="PANTHER" id="PTHR13954:SF6">
    <property type="entry name" value="NON-SPECIFIC SERINE_THREONINE PROTEIN KINASE"/>
    <property type="match status" value="1"/>
</dbReference>
<dbReference type="GO" id="GO:0006397">
    <property type="term" value="P:mRNA processing"/>
    <property type="evidence" value="ECO:0007669"/>
    <property type="project" value="InterPro"/>
</dbReference>
<organism evidence="6 7">
    <name type="scientific">Dimargaris verticillata</name>
    <dbReference type="NCBI Taxonomy" id="2761393"/>
    <lineage>
        <taxon>Eukaryota</taxon>
        <taxon>Fungi</taxon>
        <taxon>Fungi incertae sedis</taxon>
        <taxon>Zoopagomycota</taxon>
        <taxon>Kickxellomycotina</taxon>
        <taxon>Dimargaritomycetes</taxon>
        <taxon>Dimargaritales</taxon>
        <taxon>Dimargaritaceae</taxon>
        <taxon>Dimargaris</taxon>
    </lineage>
</organism>
<dbReference type="GO" id="GO:0036498">
    <property type="term" value="P:IRE1-mediated unfolded protein response"/>
    <property type="evidence" value="ECO:0007669"/>
    <property type="project" value="TreeGrafter"/>
</dbReference>
<dbReference type="InterPro" id="IPR045133">
    <property type="entry name" value="IRE1/2-like"/>
</dbReference>
<dbReference type="Proteomes" id="UP001151582">
    <property type="component" value="Unassembled WGS sequence"/>
</dbReference>
<dbReference type="InterPro" id="IPR000719">
    <property type="entry name" value="Prot_kinase_dom"/>
</dbReference>
<dbReference type="AlphaFoldDB" id="A0A9W8B338"/>
<dbReference type="PANTHER" id="PTHR13954">
    <property type="entry name" value="IRE1-RELATED"/>
    <property type="match status" value="1"/>
</dbReference>
<accession>A0A9W8B338</accession>
<evidence type="ECO:0000256" key="2">
    <source>
        <dbReference type="ARBA" id="ARBA00022741"/>
    </source>
</evidence>
<sequence length="213" mass="25288">MGCVFYFFLTRGAHPFGEELLRDYHIVQGEPDFTAFYQDSSIDSPTEALDLVRSMVRAQPEERPTTAQVLQHPYFWNKEKRLEFMYKVSDCLRLKAKDPRSPLALALETQFDRIVGPNGDWFQMLDPPIQHSVREKRSFDSSRLQTLLTAIRNKGVHYSEASFKVKQIYGSYPDGYYDYFARRFPDFFMYIYDFARLHPELYEDDFLRQYFDG</sequence>
<proteinExistence type="predicted"/>
<dbReference type="SMART" id="SM00580">
    <property type="entry name" value="PUG"/>
    <property type="match status" value="1"/>
</dbReference>
<evidence type="ECO:0000313" key="7">
    <source>
        <dbReference type="Proteomes" id="UP001151582"/>
    </source>
</evidence>
<keyword evidence="6" id="KW-0418">Kinase</keyword>
<dbReference type="InterPro" id="IPR010513">
    <property type="entry name" value="KEN_dom"/>
</dbReference>
<evidence type="ECO:0000256" key="1">
    <source>
        <dbReference type="ARBA" id="ARBA00022729"/>
    </source>
</evidence>
<evidence type="ECO:0000256" key="3">
    <source>
        <dbReference type="ARBA" id="ARBA00022840"/>
    </source>
</evidence>
<dbReference type="GO" id="GO:0051082">
    <property type="term" value="F:unfolded protein binding"/>
    <property type="evidence" value="ECO:0007669"/>
    <property type="project" value="TreeGrafter"/>
</dbReference>
<dbReference type="EC" id="2.7.11.1" evidence="6"/>
<gene>
    <name evidence="6" type="primary">IRE1_2</name>
    <name evidence="6" type="ORF">H4R34_004180</name>
</gene>
<dbReference type="PROSITE" id="PS51392">
    <property type="entry name" value="KEN"/>
    <property type="match status" value="1"/>
</dbReference>
<dbReference type="InterPro" id="IPR011009">
    <property type="entry name" value="Kinase-like_dom_sf"/>
</dbReference>
<dbReference type="InterPro" id="IPR038357">
    <property type="entry name" value="KEN_sf"/>
</dbReference>
<reference evidence="6" key="1">
    <citation type="submission" date="2022-07" db="EMBL/GenBank/DDBJ databases">
        <title>Phylogenomic reconstructions and comparative analyses of Kickxellomycotina fungi.</title>
        <authorList>
            <person name="Reynolds N.K."/>
            <person name="Stajich J.E."/>
            <person name="Barry K."/>
            <person name="Grigoriev I.V."/>
            <person name="Crous P."/>
            <person name="Smith M.E."/>
        </authorList>
    </citation>
    <scope>NUCLEOTIDE SEQUENCE</scope>
    <source>
        <strain evidence="6">RSA 567</strain>
    </source>
</reference>
<evidence type="ECO:0000313" key="6">
    <source>
        <dbReference type="EMBL" id="KAJ1975859.1"/>
    </source>
</evidence>